<name>A0A1N6U7I0_9RHOB</name>
<dbReference type="RefSeq" id="WP_149765656.1">
    <property type="nucleotide sequence ID" value="NZ_FTMK01000010.1"/>
</dbReference>
<evidence type="ECO:0000313" key="2">
    <source>
        <dbReference type="EMBL" id="SIQ61461.1"/>
    </source>
</evidence>
<protein>
    <submittedName>
        <fullName evidence="2">Uncharacterized protein</fullName>
    </submittedName>
</protein>
<dbReference type="Proteomes" id="UP000323956">
    <property type="component" value="Unassembled WGS sequence"/>
</dbReference>
<evidence type="ECO:0000256" key="1">
    <source>
        <dbReference type="SAM" id="MobiDB-lite"/>
    </source>
</evidence>
<reference evidence="2 3" key="1">
    <citation type="submission" date="2017-01" db="EMBL/GenBank/DDBJ databases">
        <authorList>
            <person name="Varghese N."/>
            <person name="Submissions S."/>
        </authorList>
    </citation>
    <scope>NUCLEOTIDE SEQUENCE [LARGE SCALE GENOMIC DNA]</scope>
    <source>
        <strain evidence="2 3">ATCC 700171</strain>
    </source>
</reference>
<dbReference type="EMBL" id="FTMK01000010">
    <property type="protein sequence ID" value="SIQ61461.1"/>
    <property type="molecule type" value="Genomic_DNA"/>
</dbReference>
<organism evidence="2 3">
    <name type="scientific">Paracoccus thiocyanatus</name>
    <dbReference type="NCBI Taxonomy" id="34006"/>
    <lineage>
        <taxon>Bacteria</taxon>
        <taxon>Pseudomonadati</taxon>
        <taxon>Pseudomonadota</taxon>
        <taxon>Alphaproteobacteria</taxon>
        <taxon>Rhodobacterales</taxon>
        <taxon>Paracoccaceae</taxon>
        <taxon>Paracoccus</taxon>
    </lineage>
</organism>
<sequence>MLDAAQIEYFRTEFGTEPAPGGRRVATGPRAWRLREMADRDAAHTVRAGKDALPSVADGPRQAERAPP</sequence>
<accession>A0A1N6U7I0</accession>
<gene>
    <name evidence="2" type="ORF">SAMN05421641_110104</name>
</gene>
<feature type="region of interest" description="Disordered" evidence="1">
    <location>
        <begin position="48"/>
        <end position="68"/>
    </location>
</feature>
<dbReference type="AlphaFoldDB" id="A0A1N6U7I0"/>
<proteinExistence type="predicted"/>
<evidence type="ECO:0000313" key="3">
    <source>
        <dbReference type="Proteomes" id="UP000323956"/>
    </source>
</evidence>